<feature type="non-terminal residue" evidence="5">
    <location>
        <position position="1"/>
    </location>
</feature>
<keyword evidence="2" id="KW-0964">Secreted</keyword>
<dbReference type="PRINTS" id="PR00457">
    <property type="entry name" value="ANPEROXIDASE"/>
</dbReference>
<dbReference type="GO" id="GO:0006979">
    <property type="term" value="P:response to oxidative stress"/>
    <property type="evidence" value="ECO:0007669"/>
    <property type="project" value="InterPro"/>
</dbReference>
<dbReference type="GO" id="GO:0020037">
    <property type="term" value="F:heme binding"/>
    <property type="evidence" value="ECO:0007669"/>
    <property type="project" value="InterPro"/>
</dbReference>
<dbReference type="PROSITE" id="PS50292">
    <property type="entry name" value="PEROXIDASE_3"/>
    <property type="match status" value="1"/>
</dbReference>
<dbReference type="GO" id="GO:0004601">
    <property type="term" value="F:peroxidase activity"/>
    <property type="evidence" value="ECO:0007669"/>
    <property type="project" value="UniProtKB-KW"/>
</dbReference>
<dbReference type="AlphaFoldDB" id="A0AAE1BXK9"/>
<evidence type="ECO:0000256" key="1">
    <source>
        <dbReference type="ARBA" id="ARBA00004613"/>
    </source>
</evidence>
<dbReference type="InterPro" id="IPR037120">
    <property type="entry name" value="Haem_peroxidase_sf_animal"/>
</dbReference>
<comment type="subcellular location">
    <subcellularLocation>
        <location evidence="1">Secreted</location>
    </subcellularLocation>
</comment>
<keyword evidence="3" id="KW-0560">Oxidoreductase</keyword>
<name>A0AAE1BXK9_PETCI</name>
<evidence type="ECO:0000313" key="6">
    <source>
        <dbReference type="Proteomes" id="UP001286313"/>
    </source>
</evidence>
<reference evidence="5" key="1">
    <citation type="submission" date="2023-10" db="EMBL/GenBank/DDBJ databases">
        <title>Genome assemblies of two species of porcelain crab, Petrolisthes cinctipes and Petrolisthes manimaculis (Anomura: Porcellanidae).</title>
        <authorList>
            <person name="Angst P."/>
        </authorList>
    </citation>
    <scope>NUCLEOTIDE SEQUENCE</scope>
    <source>
        <strain evidence="5">PB745_01</strain>
        <tissue evidence="5">Gill</tissue>
    </source>
</reference>
<gene>
    <name evidence="5" type="ORF">Pcinc_035774</name>
</gene>
<evidence type="ECO:0000256" key="4">
    <source>
        <dbReference type="ARBA" id="ARBA00023180"/>
    </source>
</evidence>
<evidence type="ECO:0000313" key="5">
    <source>
        <dbReference type="EMBL" id="KAK3858002.1"/>
    </source>
</evidence>
<dbReference type="InterPro" id="IPR010255">
    <property type="entry name" value="Haem_peroxidase_sf"/>
</dbReference>
<dbReference type="Gene3D" id="1.10.640.10">
    <property type="entry name" value="Haem peroxidase domain superfamily, animal type"/>
    <property type="match status" value="1"/>
</dbReference>
<dbReference type="Pfam" id="PF03098">
    <property type="entry name" value="An_peroxidase"/>
    <property type="match status" value="1"/>
</dbReference>
<comment type="caution">
    <text evidence="5">The sequence shown here is derived from an EMBL/GenBank/DDBJ whole genome shotgun (WGS) entry which is preliminary data.</text>
</comment>
<dbReference type="EMBL" id="JAWQEG010005444">
    <property type="protein sequence ID" value="KAK3858002.1"/>
    <property type="molecule type" value="Genomic_DNA"/>
</dbReference>
<sequence>GNRRNLFVEPKLKVREMSFADDVVDEAGRAALWQMVERDLLESALQERNIEVNNPRRPEFGHLQFFKTTPRAIKISRDGLTSAGASDYLLTRFRLNALEAAYGLQQARSPFQRILPPQYSDGLLRPRESRLGGPLPSARVVSLSVVNDVDNPHPDITLSVMQWGQFIDHDLTHTPIFRFNNRSGIECCEDEGRRLIDPSFLHPSCFPIEIPENDPFYSRLGRRCMNFVRSMIAPRSGCTLGYAEQLNQITHHLDGSNIYGSSREEEELLREGRGGRLKVQERSLLPPDFEAEECESIREGLPCFRAGDNRVNEQVELTVIHTVWVRFHNIIASILAAQNPGWSDETLYQETRRIVVAIYQHIIYNEWLPLVIGKDYMAREWTTAST</sequence>
<dbReference type="PANTHER" id="PTHR11475">
    <property type="entry name" value="OXIDASE/PEROXIDASE"/>
    <property type="match status" value="1"/>
</dbReference>
<evidence type="ECO:0000256" key="3">
    <source>
        <dbReference type="ARBA" id="ARBA00022559"/>
    </source>
</evidence>
<proteinExistence type="predicted"/>
<dbReference type="GO" id="GO:0005576">
    <property type="term" value="C:extracellular region"/>
    <property type="evidence" value="ECO:0007669"/>
    <property type="project" value="UniProtKB-SubCell"/>
</dbReference>
<keyword evidence="3" id="KW-0575">Peroxidase</keyword>
<keyword evidence="4" id="KW-0325">Glycoprotein</keyword>
<organism evidence="5 6">
    <name type="scientific">Petrolisthes cinctipes</name>
    <name type="common">Flat porcelain crab</name>
    <dbReference type="NCBI Taxonomy" id="88211"/>
    <lineage>
        <taxon>Eukaryota</taxon>
        <taxon>Metazoa</taxon>
        <taxon>Ecdysozoa</taxon>
        <taxon>Arthropoda</taxon>
        <taxon>Crustacea</taxon>
        <taxon>Multicrustacea</taxon>
        <taxon>Malacostraca</taxon>
        <taxon>Eumalacostraca</taxon>
        <taxon>Eucarida</taxon>
        <taxon>Decapoda</taxon>
        <taxon>Pleocyemata</taxon>
        <taxon>Anomura</taxon>
        <taxon>Galatheoidea</taxon>
        <taxon>Porcellanidae</taxon>
        <taxon>Petrolisthes</taxon>
    </lineage>
</organism>
<protein>
    <recommendedName>
        <fullName evidence="7">Peroxidase</fullName>
    </recommendedName>
</protein>
<accession>A0AAE1BXK9</accession>
<dbReference type="Proteomes" id="UP001286313">
    <property type="component" value="Unassembled WGS sequence"/>
</dbReference>
<dbReference type="SUPFAM" id="SSF48113">
    <property type="entry name" value="Heme-dependent peroxidases"/>
    <property type="match status" value="1"/>
</dbReference>
<keyword evidence="6" id="KW-1185">Reference proteome</keyword>
<dbReference type="PANTHER" id="PTHR11475:SF4">
    <property type="entry name" value="CHORION PEROXIDASE"/>
    <property type="match status" value="1"/>
</dbReference>
<evidence type="ECO:0008006" key="7">
    <source>
        <dbReference type="Google" id="ProtNLM"/>
    </source>
</evidence>
<evidence type="ECO:0000256" key="2">
    <source>
        <dbReference type="ARBA" id="ARBA00022525"/>
    </source>
</evidence>
<dbReference type="InterPro" id="IPR019791">
    <property type="entry name" value="Haem_peroxidase_animal"/>
</dbReference>